<dbReference type="PANTHER" id="PTHR30482">
    <property type="entry name" value="HIGH-AFFINITY BRANCHED-CHAIN AMINO ACID TRANSPORT SYSTEM PERMEASE"/>
    <property type="match status" value="1"/>
</dbReference>
<evidence type="ECO:0000313" key="8">
    <source>
        <dbReference type="Proteomes" id="UP000298324"/>
    </source>
</evidence>
<evidence type="ECO:0000256" key="1">
    <source>
        <dbReference type="ARBA" id="ARBA00004651"/>
    </source>
</evidence>
<evidence type="ECO:0000256" key="6">
    <source>
        <dbReference type="SAM" id="Phobius"/>
    </source>
</evidence>
<feature type="transmembrane region" description="Helical" evidence="6">
    <location>
        <begin position="12"/>
        <end position="33"/>
    </location>
</feature>
<keyword evidence="2" id="KW-1003">Cell membrane</keyword>
<dbReference type="PANTHER" id="PTHR30482:SF20">
    <property type="entry name" value="HIGH-AFFINITY BRANCHED-CHAIN AMINO ACID TRANSPORT SYSTEM PERMEASE PROTEIN LIVM"/>
    <property type="match status" value="1"/>
</dbReference>
<dbReference type="RefSeq" id="WP_190259252.1">
    <property type="nucleotide sequence ID" value="NZ_QFGA01000003.1"/>
</dbReference>
<protein>
    <submittedName>
        <fullName evidence="7">High-affinity branched-chain amino acid transport system permease protein LivH</fullName>
    </submittedName>
</protein>
<comment type="caution">
    <text evidence="7">The sequence shown here is derived from an EMBL/GenBank/DDBJ whole genome shotgun (WGS) entry which is preliminary data.</text>
</comment>
<feature type="transmembrane region" description="Helical" evidence="6">
    <location>
        <begin position="217"/>
        <end position="242"/>
    </location>
</feature>
<reference evidence="7 8" key="1">
    <citation type="journal article" date="2018" name="Environ. Microbiol.">
        <title>Novel energy conservation strategies and behaviour of Pelotomaculum schinkii driving syntrophic propionate catabolism.</title>
        <authorList>
            <person name="Hidalgo-Ahumada C.A.P."/>
            <person name="Nobu M.K."/>
            <person name="Narihiro T."/>
            <person name="Tamaki H."/>
            <person name="Liu W.T."/>
            <person name="Kamagata Y."/>
            <person name="Stams A.J.M."/>
            <person name="Imachi H."/>
            <person name="Sousa D.Z."/>
        </authorList>
    </citation>
    <scope>NUCLEOTIDE SEQUENCE [LARGE SCALE GENOMIC DNA]</scope>
    <source>
        <strain evidence="7 8">HH</strain>
    </source>
</reference>
<keyword evidence="4 6" id="KW-1133">Transmembrane helix</keyword>
<dbReference type="GO" id="GO:0015658">
    <property type="term" value="F:branched-chain amino acid transmembrane transporter activity"/>
    <property type="evidence" value="ECO:0007669"/>
    <property type="project" value="InterPro"/>
</dbReference>
<dbReference type="InterPro" id="IPR043428">
    <property type="entry name" value="LivM-like"/>
</dbReference>
<dbReference type="Proteomes" id="UP000298324">
    <property type="component" value="Unassembled WGS sequence"/>
</dbReference>
<dbReference type="CDD" id="cd06581">
    <property type="entry name" value="TM_PBP1_LivM_like"/>
    <property type="match status" value="1"/>
</dbReference>
<evidence type="ECO:0000256" key="2">
    <source>
        <dbReference type="ARBA" id="ARBA00022475"/>
    </source>
</evidence>
<comment type="subcellular location">
    <subcellularLocation>
        <location evidence="1">Cell membrane</location>
        <topology evidence="1">Multi-pass membrane protein</topology>
    </subcellularLocation>
</comment>
<keyword evidence="3 6" id="KW-0812">Transmembrane</keyword>
<feature type="transmembrane region" description="Helical" evidence="6">
    <location>
        <begin position="132"/>
        <end position="149"/>
    </location>
</feature>
<accession>A0A4Y7R8K5</accession>
<evidence type="ECO:0000313" key="7">
    <source>
        <dbReference type="EMBL" id="TEB04970.1"/>
    </source>
</evidence>
<evidence type="ECO:0000256" key="5">
    <source>
        <dbReference type="ARBA" id="ARBA00023136"/>
    </source>
</evidence>
<sequence length="300" mass="32475">MEAFVNVLTNPYYVQVATMMGIFLIAALGLHLITGVTGQFSFGHAAFLSIGAYSSALMTIHLHTPFILNMLAGGLMAALWGVLLGFPSLRLTGDYLGITTLGFGEIVRVVFINMKITGGAGGLGGIPRETNILIVYIVVALTIWGLYRIQNSRFGRALAAIREDEIAAESMGINPLLYKIQGFALGTFFAGISGSLFAHMMQYLNPADFGFARSFEILNYVVLGGLGSIPGAILGTAVLSLAPEFLRFVQEYRMLIYGALMVLMMIFRPHGLLGGVDFARLYKKIKNKRKSVESNNAEGI</sequence>
<feature type="transmembrane region" description="Helical" evidence="6">
    <location>
        <begin position="40"/>
        <end position="60"/>
    </location>
</feature>
<dbReference type="Pfam" id="PF02653">
    <property type="entry name" value="BPD_transp_2"/>
    <property type="match status" value="1"/>
</dbReference>
<evidence type="ECO:0000256" key="3">
    <source>
        <dbReference type="ARBA" id="ARBA00022692"/>
    </source>
</evidence>
<keyword evidence="5 6" id="KW-0472">Membrane</keyword>
<dbReference type="InterPro" id="IPR001851">
    <property type="entry name" value="ABC_transp_permease"/>
</dbReference>
<feature type="transmembrane region" description="Helical" evidence="6">
    <location>
        <begin position="176"/>
        <end position="197"/>
    </location>
</feature>
<feature type="transmembrane region" description="Helical" evidence="6">
    <location>
        <begin position="254"/>
        <end position="273"/>
    </location>
</feature>
<proteinExistence type="predicted"/>
<dbReference type="EMBL" id="QFGA01000003">
    <property type="protein sequence ID" value="TEB04970.1"/>
    <property type="molecule type" value="Genomic_DNA"/>
</dbReference>
<organism evidence="7 8">
    <name type="scientific">Pelotomaculum schinkii</name>
    <dbReference type="NCBI Taxonomy" id="78350"/>
    <lineage>
        <taxon>Bacteria</taxon>
        <taxon>Bacillati</taxon>
        <taxon>Bacillota</taxon>
        <taxon>Clostridia</taxon>
        <taxon>Eubacteriales</taxon>
        <taxon>Desulfotomaculaceae</taxon>
        <taxon>Pelotomaculum</taxon>
    </lineage>
</organism>
<evidence type="ECO:0000256" key="4">
    <source>
        <dbReference type="ARBA" id="ARBA00022989"/>
    </source>
</evidence>
<keyword evidence="8" id="KW-1185">Reference proteome</keyword>
<dbReference type="GO" id="GO:0005886">
    <property type="term" value="C:plasma membrane"/>
    <property type="evidence" value="ECO:0007669"/>
    <property type="project" value="UniProtKB-SubCell"/>
</dbReference>
<gene>
    <name evidence="7" type="primary">livH_8</name>
    <name evidence="7" type="ORF">Psch_03733</name>
</gene>
<feature type="transmembrane region" description="Helical" evidence="6">
    <location>
        <begin position="66"/>
        <end position="86"/>
    </location>
</feature>
<dbReference type="AlphaFoldDB" id="A0A4Y7R8K5"/>
<name>A0A4Y7R8K5_9FIRM</name>